<dbReference type="InterPro" id="IPR001638">
    <property type="entry name" value="Solute-binding_3/MltF_N"/>
</dbReference>
<dbReference type="PANTHER" id="PTHR35936">
    <property type="entry name" value="MEMBRANE-BOUND LYTIC MUREIN TRANSGLYCOSYLASE F"/>
    <property type="match status" value="1"/>
</dbReference>
<dbReference type="PROSITE" id="PS51257">
    <property type="entry name" value="PROKAR_LIPOPROTEIN"/>
    <property type="match status" value="1"/>
</dbReference>
<dbReference type="SMART" id="SM00062">
    <property type="entry name" value="PBPb"/>
    <property type="match status" value="1"/>
</dbReference>
<evidence type="ECO:0000313" key="1">
    <source>
        <dbReference type="EMBL" id="MTD01662.1"/>
    </source>
</evidence>
<protein>
    <submittedName>
        <fullName evidence="1">Transporter substrate-binding domain-containing protein</fullName>
    </submittedName>
</protein>
<dbReference type="Pfam" id="PF00497">
    <property type="entry name" value="SBP_bac_3"/>
    <property type="match status" value="1"/>
</dbReference>
<sequence length="268" mass="29039">MKTKKILKAAIGLMTLVSMTACSTENSKDTQDKIVDKGTLVVAVSPDYAPFEFQTLKDGKNTIVGADITLAQDIAKELKVKLKLSPMSFNNVLSSLQSGKADIAISGISYTKERSKVYDFSKSYYDTENAIVVKKDKLTSLTSMASLAGKKVGAQKSSIQENLAKSQLKDSHIVSLTDMGEVVNELKNGQLDAITMDGPVATGYVAQNKDLAIVDYTFKTNNADAKVVAMPKGSPKLQKTINKVVEKVKGETFKGYIEEAAQYTESQK</sequence>
<dbReference type="RefSeq" id="WP_046387979.1">
    <property type="nucleotide sequence ID" value="NZ_BAABQL010000002.1"/>
</dbReference>
<evidence type="ECO:0000313" key="2">
    <source>
        <dbReference type="Proteomes" id="UP000483839"/>
    </source>
</evidence>
<dbReference type="AlphaFoldDB" id="A0A2X4HK80"/>
<reference evidence="1 2" key="1">
    <citation type="submission" date="2019-11" db="EMBL/GenBank/DDBJ databases">
        <title>Streptococcus uberis isolated from clinical mastitis cases on a southeastern Queensland dairy.</title>
        <authorList>
            <person name="Workentine M.L."/>
            <person name="Price R."/>
            <person name="Olchowy T."/>
        </authorList>
    </citation>
    <scope>NUCLEOTIDE SEQUENCE [LARGE SCALE GENOMIC DNA]</scope>
    <source>
        <strain evidence="1 2">OLC4459-A17</strain>
    </source>
</reference>
<dbReference type="Proteomes" id="UP000483839">
    <property type="component" value="Unassembled WGS sequence"/>
</dbReference>
<dbReference type="SUPFAM" id="SSF53850">
    <property type="entry name" value="Periplasmic binding protein-like II"/>
    <property type="match status" value="1"/>
</dbReference>
<accession>A0A2X4HK80</accession>
<name>A0A2X4HK80_STRUB</name>
<gene>
    <name evidence="1" type="ORF">GKS16_05180</name>
</gene>
<organism evidence="1 2">
    <name type="scientific">Streptococcus uberis</name>
    <dbReference type="NCBI Taxonomy" id="1349"/>
    <lineage>
        <taxon>Bacteria</taxon>
        <taxon>Bacillati</taxon>
        <taxon>Bacillota</taxon>
        <taxon>Bacilli</taxon>
        <taxon>Lactobacillales</taxon>
        <taxon>Streptococcaceae</taxon>
        <taxon>Streptococcus</taxon>
    </lineage>
</organism>
<dbReference type="EMBL" id="WLXI01000040">
    <property type="protein sequence ID" value="MTD01662.1"/>
    <property type="molecule type" value="Genomic_DNA"/>
</dbReference>
<dbReference type="PANTHER" id="PTHR35936:SF17">
    <property type="entry name" value="ARGININE-BINDING EXTRACELLULAR PROTEIN ARTP"/>
    <property type="match status" value="1"/>
</dbReference>
<proteinExistence type="predicted"/>
<dbReference type="Gene3D" id="3.40.190.10">
    <property type="entry name" value="Periplasmic binding protein-like II"/>
    <property type="match status" value="2"/>
</dbReference>
<comment type="caution">
    <text evidence="1">The sequence shown here is derived from an EMBL/GenBank/DDBJ whole genome shotgun (WGS) entry which is preliminary data.</text>
</comment>